<keyword evidence="3" id="KW-1185">Reference proteome</keyword>
<sequence length="201" mass="21166">MRAKMSKRQQGFTIIELIIVVVILGLLAAAAIPRFTDVSSDAEDAALEGVAGGFASAVGIVRGEWELSGRPKGANGTGAGAEVSMDQIQLYVDGSTGYPVSGDNANAHDENLAATDCVSVMQSILQGAPTVTTNFNNLNETRYFTYVTQDSAAGNDMCVYYLANTIKNETEAPSGDDYLTVGNAFVYNPRNGGVSIHSNNQ</sequence>
<accession>Q5QWD9</accession>
<dbReference type="AlphaFoldDB" id="Q5QWD9"/>
<dbReference type="OrthoDB" id="5815618at2"/>
<organism evidence="2 3">
    <name type="scientific">Idiomarina loihiensis (strain ATCC BAA-735 / DSM 15497 / L2-TR)</name>
    <dbReference type="NCBI Taxonomy" id="283942"/>
    <lineage>
        <taxon>Bacteria</taxon>
        <taxon>Pseudomonadati</taxon>
        <taxon>Pseudomonadota</taxon>
        <taxon>Gammaproteobacteria</taxon>
        <taxon>Alteromonadales</taxon>
        <taxon>Idiomarinaceae</taxon>
        <taxon>Idiomarina</taxon>
    </lineage>
</organism>
<gene>
    <name evidence="2" type="primary">mshB</name>
    <name evidence="2" type="ordered locus">IL0373</name>
</gene>
<name>Q5QWD9_IDILO</name>
<keyword evidence="1" id="KW-1133">Transmembrane helix</keyword>
<protein>
    <submittedName>
        <fullName evidence="2">Pilin protein</fullName>
    </submittedName>
</protein>
<dbReference type="NCBIfam" id="TIGR02532">
    <property type="entry name" value="IV_pilin_GFxxxE"/>
    <property type="match status" value="1"/>
</dbReference>
<dbReference type="EMBL" id="AE017340">
    <property type="protein sequence ID" value="AAV81216.1"/>
    <property type="molecule type" value="Genomic_DNA"/>
</dbReference>
<keyword evidence="1" id="KW-0812">Transmembrane</keyword>
<dbReference type="Proteomes" id="UP000001171">
    <property type="component" value="Chromosome"/>
</dbReference>
<dbReference type="Pfam" id="PF07963">
    <property type="entry name" value="N_methyl"/>
    <property type="match status" value="1"/>
</dbReference>
<keyword evidence="1" id="KW-0472">Membrane</keyword>
<dbReference type="SUPFAM" id="SSF54523">
    <property type="entry name" value="Pili subunits"/>
    <property type="match status" value="1"/>
</dbReference>
<evidence type="ECO:0000313" key="2">
    <source>
        <dbReference type="EMBL" id="AAV81216.1"/>
    </source>
</evidence>
<dbReference type="InterPro" id="IPR045584">
    <property type="entry name" value="Pilin-like"/>
</dbReference>
<evidence type="ECO:0000313" key="3">
    <source>
        <dbReference type="Proteomes" id="UP000001171"/>
    </source>
</evidence>
<evidence type="ECO:0000256" key="1">
    <source>
        <dbReference type="SAM" id="Phobius"/>
    </source>
</evidence>
<dbReference type="KEGG" id="ilo:IL0373"/>
<dbReference type="STRING" id="283942.IL0373"/>
<dbReference type="InterPro" id="IPR012902">
    <property type="entry name" value="N_methyl_site"/>
</dbReference>
<dbReference type="HOGENOM" id="CLU_098637_0_0_6"/>
<feature type="transmembrane region" description="Helical" evidence="1">
    <location>
        <begin position="12"/>
        <end position="32"/>
    </location>
</feature>
<dbReference type="eggNOG" id="COG2165">
    <property type="taxonomic scope" value="Bacteria"/>
</dbReference>
<reference evidence="2 3" key="1">
    <citation type="journal article" date="2004" name="Proc. Natl. Acad. Sci. U.S.A.">
        <title>Genome sequence of the deep-sea gamma-proteobacterium Idiomarina loihiensis reveals amino acid fermentation as a source of carbon and energy.</title>
        <authorList>
            <person name="Hou S."/>
            <person name="Saw J.H."/>
            <person name="Lee K.S."/>
            <person name="Freitas T.A."/>
            <person name="Belisle C."/>
            <person name="Kawarabayasi Y."/>
            <person name="Donachie S.P."/>
            <person name="Pikina A."/>
            <person name="Galperin M.Y."/>
            <person name="Koonin E.V."/>
            <person name="Makarova K.S."/>
            <person name="Omelchenko M.V."/>
            <person name="Sorokin A."/>
            <person name="Wolf Y.I."/>
            <person name="Li Q.X."/>
            <person name="Keum Y.S."/>
            <person name="Campbell S."/>
            <person name="Denery J."/>
            <person name="Aizawa S."/>
            <person name="Shibata S."/>
            <person name="Malahoff A."/>
            <person name="Alam M."/>
        </authorList>
    </citation>
    <scope>NUCLEOTIDE SEQUENCE [LARGE SCALE GENOMIC DNA]</scope>
    <source>
        <strain evidence="3">ATCC BAA-735 / DSM 15497 / L2-TR</strain>
    </source>
</reference>
<dbReference type="Gene3D" id="3.30.700.10">
    <property type="entry name" value="Glycoprotein, Type 4 Pilin"/>
    <property type="match status" value="1"/>
</dbReference>
<proteinExistence type="predicted"/>